<evidence type="ECO:0000313" key="2">
    <source>
        <dbReference type="EMBL" id="KAK4087926.1"/>
    </source>
</evidence>
<feature type="compositionally biased region" description="Gly residues" evidence="1">
    <location>
        <begin position="102"/>
        <end position="111"/>
    </location>
</feature>
<protein>
    <submittedName>
        <fullName evidence="2">Uncharacterized protein</fullName>
    </submittedName>
</protein>
<dbReference type="EMBL" id="JAWRVI010000028">
    <property type="protein sequence ID" value="KAK4087926.1"/>
    <property type="molecule type" value="Genomic_DNA"/>
</dbReference>
<accession>A0ABR0BV60</accession>
<evidence type="ECO:0000313" key="3">
    <source>
        <dbReference type="Proteomes" id="UP001287286"/>
    </source>
</evidence>
<feature type="compositionally biased region" description="Pro residues" evidence="1">
    <location>
        <begin position="187"/>
        <end position="196"/>
    </location>
</feature>
<reference evidence="2 3" key="1">
    <citation type="journal article" date="2024" name="Microbiol. Resour. Announc.">
        <title>Genome annotations for the ascomycete fungi Trichoderma harzianum, Trichoderma aggressivum, and Purpureocillium lilacinum.</title>
        <authorList>
            <person name="Beijen E.P.W."/>
            <person name="Ohm R.A."/>
        </authorList>
    </citation>
    <scope>NUCLEOTIDE SEQUENCE [LARGE SCALE GENOMIC DNA]</scope>
    <source>
        <strain evidence="2 3">CBS 150709</strain>
    </source>
</reference>
<dbReference type="Proteomes" id="UP001287286">
    <property type="component" value="Unassembled WGS sequence"/>
</dbReference>
<sequence>MTDKKEELVASRQWRSRQSDRVAQIDSYGDRALVCPTTGAHNSSRAAKLDRARHILLASDNELEASFGLLCRAAPLRGMTPDQVSPLLQLSGPLLFSSASGAGSGIPGAGGQSSEPTPAPRSVPALQDEVACISAQRLPRGETRLWIAQRDDRARLPKRSRRFMLAPWHPDWLVALRAKQGPAGHGPEPPPPPPPMTDVQRILEGWF</sequence>
<name>A0ABR0BV60_PURLI</name>
<proteinExistence type="predicted"/>
<feature type="region of interest" description="Disordered" evidence="1">
    <location>
        <begin position="178"/>
        <end position="197"/>
    </location>
</feature>
<keyword evidence="3" id="KW-1185">Reference proteome</keyword>
<feature type="region of interest" description="Disordered" evidence="1">
    <location>
        <begin position="101"/>
        <end position="122"/>
    </location>
</feature>
<evidence type="ECO:0000256" key="1">
    <source>
        <dbReference type="SAM" id="MobiDB-lite"/>
    </source>
</evidence>
<comment type="caution">
    <text evidence="2">The sequence shown here is derived from an EMBL/GenBank/DDBJ whole genome shotgun (WGS) entry which is preliminary data.</text>
</comment>
<gene>
    <name evidence="2" type="ORF">Purlil1_7684</name>
</gene>
<organism evidence="2 3">
    <name type="scientific">Purpureocillium lilacinum</name>
    <name type="common">Paecilomyces lilacinus</name>
    <dbReference type="NCBI Taxonomy" id="33203"/>
    <lineage>
        <taxon>Eukaryota</taxon>
        <taxon>Fungi</taxon>
        <taxon>Dikarya</taxon>
        <taxon>Ascomycota</taxon>
        <taxon>Pezizomycotina</taxon>
        <taxon>Sordariomycetes</taxon>
        <taxon>Hypocreomycetidae</taxon>
        <taxon>Hypocreales</taxon>
        <taxon>Ophiocordycipitaceae</taxon>
        <taxon>Purpureocillium</taxon>
    </lineage>
</organism>